<evidence type="ECO:0000313" key="2">
    <source>
        <dbReference type="EMBL" id="KZD03524.1"/>
    </source>
</evidence>
<dbReference type="Pfam" id="PF06776">
    <property type="entry name" value="IalB"/>
    <property type="match status" value="1"/>
</dbReference>
<evidence type="ECO:0000256" key="1">
    <source>
        <dbReference type="SAM" id="SignalP"/>
    </source>
</evidence>
<organism evidence="2 3">
    <name type="scientific">Oceanibaculum pacificum</name>
    <dbReference type="NCBI Taxonomy" id="580166"/>
    <lineage>
        <taxon>Bacteria</taxon>
        <taxon>Pseudomonadati</taxon>
        <taxon>Pseudomonadota</taxon>
        <taxon>Alphaproteobacteria</taxon>
        <taxon>Rhodospirillales</taxon>
        <taxon>Oceanibaculaceae</taxon>
        <taxon>Oceanibaculum</taxon>
    </lineage>
</organism>
<dbReference type="InterPro" id="IPR010642">
    <property type="entry name" value="Invasion_prot_B"/>
</dbReference>
<reference evidence="2 3" key="1">
    <citation type="submission" date="2015-12" db="EMBL/GenBank/DDBJ databases">
        <title>Genome sequence of Oceanibaculum pacificum MCCC 1A02656.</title>
        <authorList>
            <person name="Lu L."/>
            <person name="Lai Q."/>
            <person name="Shao Z."/>
            <person name="Qian P."/>
        </authorList>
    </citation>
    <scope>NUCLEOTIDE SEQUENCE [LARGE SCALE GENOMIC DNA]</scope>
    <source>
        <strain evidence="2 3">MCCC 1A02656</strain>
    </source>
</reference>
<keyword evidence="1" id="KW-0732">Signal</keyword>
<dbReference type="RefSeq" id="WP_067558884.1">
    <property type="nucleotide sequence ID" value="NZ_LPXN01000142.1"/>
</dbReference>
<gene>
    <name evidence="2" type="ORF">AUP43_12730</name>
</gene>
<name>A0A154VQE3_9PROT</name>
<protein>
    <recommendedName>
        <fullName evidence="4">Invasion associated locus B family protein</fullName>
    </recommendedName>
</protein>
<sequence length="178" mass="18781">MMRLTRILTFCCAAAVAAPALLSGGAAFAQQPKQIGTYSAWSAFTYQEDGGLVCYIVSEPTKDEGDYNSRGKIYTLVTHRPAKKTVGVVSVVAGYQYADGSETGLAIGSSSYKLFTVDDHAWAATAADDKAIVDAMKKGASMVVKGKSSRGTPTTDTYSLNGFTKAYEEISKACKVSG</sequence>
<feature type="signal peptide" evidence="1">
    <location>
        <begin position="1"/>
        <end position="29"/>
    </location>
</feature>
<dbReference type="Gene3D" id="2.60.40.1880">
    <property type="entry name" value="Invasion associated locus B (IalB) protein"/>
    <property type="match status" value="1"/>
</dbReference>
<dbReference type="AlphaFoldDB" id="A0A154VQE3"/>
<feature type="chain" id="PRO_5007602041" description="Invasion associated locus B family protein" evidence="1">
    <location>
        <begin position="30"/>
        <end position="178"/>
    </location>
</feature>
<evidence type="ECO:0008006" key="4">
    <source>
        <dbReference type="Google" id="ProtNLM"/>
    </source>
</evidence>
<dbReference type="EMBL" id="LPXN01000142">
    <property type="protein sequence ID" value="KZD03524.1"/>
    <property type="molecule type" value="Genomic_DNA"/>
</dbReference>
<dbReference type="STRING" id="580166.AUP43_12730"/>
<evidence type="ECO:0000313" key="3">
    <source>
        <dbReference type="Proteomes" id="UP000076400"/>
    </source>
</evidence>
<dbReference type="Proteomes" id="UP000076400">
    <property type="component" value="Unassembled WGS sequence"/>
</dbReference>
<comment type="caution">
    <text evidence="2">The sequence shown here is derived from an EMBL/GenBank/DDBJ whole genome shotgun (WGS) entry which is preliminary data.</text>
</comment>
<dbReference type="InterPro" id="IPR038696">
    <property type="entry name" value="IalB_sf"/>
</dbReference>
<keyword evidence="3" id="KW-1185">Reference proteome</keyword>
<proteinExistence type="predicted"/>
<accession>A0A154VQE3</accession>